<sequence length="417" mass="45294">MSENRDGANGTVDSHGQSTRISNGTLRLGMIGLGLAGAGMLPAVFEDSRFKLTAVADPNPLLRERFAKDHDCRVFDSAEALMEGDCVDAVYIATPHQLHCEHVVLAATHGVHAVVEKPMALTLEDCDRMRDAVDRAGTVLIVGHTHSFDPAVLAIRDIIRSGSVGRLAIISMINYTDFLYRPRRPEELDTSKGGGILFNQIPHQVDTIRLLAGSDVTSVRAASHVLDPARPTEGCCTAFLEFSDGTAATLTYSGYDHFDSDEFHEWVGENGQPKKPSHGSTRQKLGVFSSSREEAEARTTRLGYGGRPMNPATDEKWFQPHFGTLIVTCEHADIRQTKDGIRVYRNDGSEEVIIPCASTRPGRSKVLDELYDAVVHGIAPVHNGVFGRGTLEACLAILESSRSHAEVRLGNGLGEQA</sequence>
<feature type="domain" description="Gfo/Idh/MocA-like oxidoreductase N-terminal" evidence="2">
    <location>
        <begin position="27"/>
        <end position="144"/>
    </location>
</feature>
<reference evidence="4 5" key="1">
    <citation type="submission" date="2018-05" db="EMBL/GenBank/DDBJ databases">
        <title>Genomic Encyclopedia of Type Strains, Phase IV (KMG-V): Genome sequencing to study the core and pangenomes of soil and plant-associated prokaryotes.</title>
        <authorList>
            <person name="Whitman W."/>
        </authorList>
    </citation>
    <scope>NUCLEOTIDE SEQUENCE [LARGE SCALE GENOMIC DNA]</scope>
    <source>
        <strain evidence="4 5">SIr-6563</strain>
    </source>
</reference>
<dbReference type="InterPro" id="IPR055170">
    <property type="entry name" value="GFO_IDH_MocA-like_dom"/>
</dbReference>
<evidence type="ECO:0000313" key="4">
    <source>
        <dbReference type="EMBL" id="PXX12564.1"/>
    </source>
</evidence>
<dbReference type="InterPro" id="IPR051450">
    <property type="entry name" value="Gfo/Idh/MocA_Oxidoreductases"/>
</dbReference>
<proteinExistence type="predicted"/>
<dbReference type="EMBL" id="QJJV01000017">
    <property type="protein sequence ID" value="PXX12564.1"/>
    <property type="molecule type" value="Genomic_DNA"/>
</dbReference>
<evidence type="ECO:0000259" key="3">
    <source>
        <dbReference type="Pfam" id="PF22725"/>
    </source>
</evidence>
<evidence type="ECO:0000259" key="2">
    <source>
        <dbReference type="Pfam" id="PF01408"/>
    </source>
</evidence>
<dbReference type="SUPFAM" id="SSF51735">
    <property type="entry name" value="NAD(P)-binding Rossmann-fold domains"/>
    <property type="match status" value="1"/>
</dbReference>
<organism evidence="4 5">
    <name type="scientific">Paraburkholderia tropica</name>
    <dbReference type="NCBI Taxonomy" id="92647"/>
    <lineage>
        <taxon>Bacteria</taxon>
        <taxon>Pseudomonadati</taxon>
        <taxon>Pseudomonadota</taxon>
        <taxon>Betaproteobacteria</taxon>
        <taxon>Burkholderiales</taxon>
        <taxon>Burkholderiaceae</taxon>
        <taxon>Paraburkholderia</taxon>
    </lineage>
</organism>
<feature type="domain" description="GFO/IDH/MocA-like oxidoreductase" evidence="3">
    <location>
        <begin position="153"/>
        <end position="271"/>
    </location>
</feature>
<feature type="region of interest" description="Disordered" evidence="1">
    <location>
        <begin position="269"/>
        <end position="308"/>
    </location>
</feature>
<dbReference type="InterPro" id="IPR000683">
    <property type="entry name" value="Gfo/Idh/MocA-like_OxRdtase_N"/>
</dbReference>
<name>A0ABX5MM72_9BURK</name>
<evidence type="ECO:0000256" key="1">
    <source>
        <dbReference type="SAM" id="MobiDB-lite"/>
    </source>
</evidence>
<dbReference type="Proteomes" id="UP000247515">
    <property type="component" value="Unassembled WGS sequence"/>
</dbReference>
<dbReference type="Pfam" id="PF01408">
    <property type="entry name" value="GFO_IDH_MocA"/>
    <property type="match status" value="1"/>
</dbReference>
<dbReference type="InterPro" id="IPR036291">
    <property type="entry name" value="NAD(P)-bd_dom_sf"/>
</dbReference>
<keyword evidence="5" id="KW-1185">Reference proteome</keyword>
<dbReference type="PANTHER" id="PTHR43377:SF1">
    <property type="entry name" value="BILIVERDIN REDUCTASE A"/>
    <property type="match status" value="1"/>
</dbReference>
<dbReference type="Gene3D" id="3.40.50.720">
    <property type="entry name" value="NAD(P)-binding Rossmann-like Domain"/>
    <property type="match status" value="1"/>
</dbReference>
<evidence type="ECO:0000313" key="5">
    <source>
        <dbReference type="Proteomes" id="UP000247515"/>
    </source>
</evidence>
<dbReference type="PANTHER" id="PTHR43377">
    <property type="entry name" value="BILIVERDIN REDUCTASE A"/>
    <property type="match status" value="1"/>
</dbReference>
<gene>
    <name evidence="4" type="ORF">C7400_117169</name>
</gene>
<dbReference type="Pfam" id="PF22725">
    <property type="entry name" value="GFO_IDH_MocA_C3"/>
    <property type="match status" value="1"/>
</dbReference>
<comment type="caution">
    <text evidence="4">The sequence shown here is derived from an EMBL/GenBank/DDBJ whole genome shotgun (WGS) entry which is preliminary data.</text>
</comment>
<accession>A0ABX5MM72</accession>
<dbReference type="RefSeq" id="WP_258365524.1">
    <property type="nucleotide sequence ID" value="NZ_QJJV01000017.1"/>
</dbReference>
<protein>
    <submittedName>
        <fullName evidence="4">Phthalate 4,5-cis-dihydrodiol dehydrogenase</fullName>
    </submittedName>
</protein>
<dbReference type="SUPFAM" id="SSF55347">
    <property type="entry name" value="Glyceraldehyde-3-phosphate dehydrogenase-like, C-terminal domain"/>
    <property type="match status" value="1"/>
</dbReference>
<dbReference type="Gene3D" id="3.30.360.10">
    <property type="entry name" value="Dihydrodipicolinate Reductase, domain 2"/>
    <property type="match status" value="1"/>
</dbReference>